<feature type="compositionally biased region" description="Polar residues" evidence="1">
    <location>
        <begin position="64"/>
        <end position="87"/>
    </location>
</feature>
<feature type="compositionally biased region" description="Basic and acidic residues" evidence="1">
    <location>
        <begin position="1374"/>
        <end position="1384"/>
    </location>
</feature>
<feature type="region of interest" description="Disordered" evidence="1">
    <location>
        <begin position="1374"/>
        <end position="1439"/>
    </location>
</feature>
<feature type="compositionally biased region" description="Basic and acidic residues" evidence="1">
    <location>
        <begin position="156"/>
        <end position="169"/>
    </location>
</feature>
<name>A0A132NQ25_GIAIN</name>
<dbReference type="SUPFAM" id="SSF48371">
    <property type="entry name" value="ARM repeat"/>
    <property type="match status" value="1"/>
</dbReference>
<dbReference type="EMBL" id="JXTI01000134">
    <property type="protein sequence ID" value="KWX12131.1"/>
    <property type="molecule type" value="Genomic_DNA"/>
</dbReference>
<feature type="compositionally biased region" description="Polar residues" evidence="1">
    <location>
        <begin position="24"/>
        <end position="49"/>
    </location>
</feature>
<dbReference type="Proteomes" id="UP000070089">
    <property type="component" value="Unassembled WGS sequence"/>
</dbReference>
<feature type="region of interest" description="Disordered" evidence="1">
    <location>
        <begin position="129"/>
        <end position="169"/>
    </location>
</feature>
<gene>
    <name evidence="2" type="ORF">QR46_3905</name>
</gene>
<evidence type="ECO:0000313" key="3">
    <source>
        <dbReference type="Proteomes" id="UP000070089"/>
    </source>
</evidence>
<feature type="compositionally biased region" description="Basic and acidic residues" evidence="1">
    <location>
        <begin position="230"/>
        <end position="248"/>
    </location>
</feature>
<evidence type="ECO:0000313" key="2">
    <source>
        <dbReference type="EMBL" id="KWX12131.1"/>
    </source>
</evidence>
<comment type="caution">
    <text evidence="2">The sequence shown here is derived from an EMBL/GenBank/DDBJ whole genome shotgun (WGS) entry which is preliminary data.</text>
</comment>
<evidence type="ECO:0000256" key="1">
    <source>
        <dbReference type="SAM" id="MobiDB-lite"/>
    </source>
</evidence>
<dbReference type="OrthoDB" id="10255306at2759"/>
<feature type="compositionally biased region" description="Low complexity" evidence="1">
    <location>
        <begin position="94"/>
        <end position="106"/>
    </location>
</feature>
<dbReference type="Gene3D" id="1.25.40.180">
    <property type="match status" value="1"/>
</dbReference>
<feature type="compositionally biased region" description="Basic and acidic residues" evidence="1">
    <location>
        <begin position="1392"/>
        <end position="1407"/>
    </location>
</feature>
<feature type="compositionally biased region" description="Basic and acidic residues" evidence="1">
    <location>
        <begin position="1413"/>
        <end position="1423"/>
    </location>
</feature>
<feature type="compositionally biased region" description="Basic and acidic residues" evidence="1">
    <location>
        <begin position="132"/>
        <end position="146"/>
    </location>
</feature>
<feature type="region of interest" description="Disordered" evidence="1">
    <location>
        <begin position="1"/>
        <end position="106"/>
    </location>
</feature>
<dbReference type="VEuPathDB" id="GiardiaDB:QR46_3905"/>
<feature type="region of interest" description="Disordered" evidence="1">
    <location>
        <begin position="688"/>
        <end position="707"/>
    </location>
</feature>
<accession>A0A132NQ25</accession>
<sequence>MSQGEPETRLPGTGGANGAMVFSINPSNSVPSNFHPQISITMNLSSTKDCPQKPQDNAKLPFVLSSQNKSSYSRFTTEAEQKPTQGPHQEGRQTQDLSQRSQQSLLVFSGTPQEKLSLVKLESTTISLGESDSLKLADESVTDQKDTSQSVSEQKQQSEQKAEDKEKLQDVVRQEIEVIDCPSQNDIATDQHVQLDVKDSPATAVADGIVSLAEKAPDSQPVIISTASDNKAKDVKPEREGHKSKEAGGDWVTNKPNRKNKYHQKEVEPTSSSIPAPTTQPPSSMSGQKTILEISNAEKEGSAPTPLPEPTTEALSVIPVETLLPQADPEPDTENQASRPQVYNARKHHEEKAKVVEYKKLIDPGERRVSQSDFMAHLLSLLGPHKELSSFKCKATGTELGYRDVLLRMDSEIADPATHNTKKQLSTAISHYFDVAKTTDIEKYLTNERAGDMPQIVKLMIKGDETNFERTTLLSIRDKLNKVTKETVKQVHMDIVKLIQGIPNLDSQYQKIFLLKAIFDEIIDKACMEPNFVSVYTDLLFALLDNPRGRNLQGDKDAQASQTNELSVAPGFLEVIRILAELKDDAMFPDLRYFRETVQKNKDKIGDDKPLKGFTVNFFREYMLRANMAEEIKTGQTHNPVFNVDDSDSDEVKAIKEQNKLVHLSNNVKFLASIFTKDLLDFYRKERRQQKRMNEKTGGPSSSITKKSPTNMLIPIAQFVTLISFLLRRQFDRTIDNYYAETKNKSSSTDILRTKEKMKRGFPDKGSITIDDVDRKTPVYKSTLARLQKFTEQQYKDAWSSEYMDLIVIILRTGGLAMDNYDHSTYEYALYVYCMDILQLLLEKRVIEVRIQVLLTEILEDRSGGWKGMQKALNYETGPVKPSRPEREPDEDTPAAVRENGLRYTIAFNLGFLNANINNKEVDLFSDGMMEKWCKQVELTTQRMVFDGSTKIMYDELPNLFPSRSENEIFDLYRAFAKGLVKAYSPMGKTNQHTNKDVVSTLASLFISDKIRFSCLFPFANRVDPSDPKKGYEGSIEPKHYQLAVEVMRHCIERAIQGTIADNEFDFSESEMDLLRAEYVIEDNYKAEKGPGKREKDLAKTPVKKTSSSAMLELLKQRKCGLFGEPDIEGHESETVDFLEQNALDTIADILFLTKYPTISYEKISTGCMLYDKLLSLTKEGKYGAGEFHAQTSMPYLEKFLVRDLQFPTSICFLVCDEINRDPNFIQKSMNKPPEENPLLIGKTGQILLDRLFTDFCEKLDKGTKVSSYALAESLAAQPVLRIKRAIVDSMKSAIKKATDQNKAMKLMIAAVVSKDFMKLEEFKDMVKADKSRRYGKTFAGLEETSQWVEAADDSAIMKLIQPSGIGITVKTNTKEVGSDKNSKEAVSGSERPQHCRNSDYHKRDGRQAGGDRFTRQNFEHNSGHGSGHYRNNKHGGAR</sequence>
<dbReference type="InterPro" id="IPR016024">
    <property type="entry name" value="ARM-type_fold"/>
</dbReference>
<organism evidence="2 3">
    <name type="scientific">Giardia duodenalis assemblage B</name>
    <dbReference type="NCBI Taxonomy" id="1394984"/>
    <lineage>
        <taxon>Eukaryota</taxon>
        <taxon>Metamonada</taxon>
        <taxon>Diplomonadida</taxon>
        <taxon>Hexamitidae</taxon>
        <taxon>Giardiinae</taxon>
        <taxon>Giardia</taxon>
    </lineage>
</organism>
<protein>
    <submittedName>
        <fullName evidence="2">Uncharacterized protein</fullName>
    </submittedName>
</protein>
<feature type="region of interest" description="Disordered" evidence="1">
    <location>
        <begin position="213"/>
        <end position="287"/>
    </location>
</feature>
<feature type="compositionally biased region" description="Polar residues" evidence="1">
    <location>
        <begin position="269"/>
        <end position="287"/>
    </location>
</feature>
<reference evidence="2 3" key="1">
    <citation type="journal article" date="2015" name="Mol. Biochem. Parasitol.">
        <title>Identification of polymorphic genes for use in assemblage B genotyping assays through comparative genomics of multiple assemblage B Giardia duodenalis isolates.</title>
        <authorList>
            <person name="Wielinga C."/>
            <person name="Thompson R.C."/>
            <person name="Monis P."/>
            <person name="Ryan U."/>
        </authorList>
    </citation>
    <scope>NUCLEOTIDE SEQUENCE [LARGE SCALE GENOMIC DNA]</scope>
    <source>
        <strain evidence="2 3">BAH15c1</strain>
    </source>
</reference>
<proteinExistence type="predicted"/>